<dbReference type="InterPro" id="IPR008220">
    <property type="entry name" value="HAT_MetX-like"/>
</dbReference>
<dbReference type="Pfam" id="PF17862">
    <property type="entry name" value="AAA_lid_3"/>
    <property type="match status" value="1"/>
</dbReference>
<evidence type="ECO:0000256" key="13">
    <source>
        <dbReference type="SAM" id="MobiDB-lite"/>
    </source>
</evidence>
<dbReference type="InterPro" id="IPR003593">
    <property type="entry name" value="AAA+_ATPase"/>
</dbReference>
<evidence type="ECO:0000256" key="1">
    <source>
        <dbReference type="ARBA" id="ARBA00004481"/>
    </source>
</evidence>
<dbReference type="GO" id="GO:0004414">
    <property type="term" value="F:homoserine O-acetyltransferase activity"/>
    <property type="evidence" value="ECO:0007669"/>
    <property type="project" value="TreeGrafter"/>
</dbReference>
<feature type="domain" description="AAA+ ATPase" evidence="14">
    <location>
        <begin position="166"/>
        <end position="284"/>
    </location>
</feature>
<evidence type="ECO:0000259" key="15">
    <source>
        <dbReference type="SMART" id="SM00745"/>
    </source>
</evidence>
<dbReference type="PROSITE" id="PS00674">
    <property type="entry name" value="AAA"/>
    <property type="match status" value="1"/>
</dbReference>
<dbReference type="InterPro" id="IPR027417">
    <property type="entry name" value="P-loop_NTPase"/>
</dbReference>
<dbReference type="Pfam" id="PF09336">
    <property type="entry name" value="Vps4_C"/>
    <property type="match status" value="1"/>
</dbReference>
<evidence type="ECO:0000313" key="17">
    <source>
        <dbReference type="Proteomes" id="UP000308199"/>
    </source>
</evidence>
<dbReference type="SUPFAM" id="SSF116846">
    <property type="entry name" value="MIT domain"/>
    <property type="match status" value="1"/>
</dbReference>
<dbReference type="InterPro" id="IPR029058">
    <property type="entry name" value="AB_hydrolase_fold"/>
</dbReference>
<evidence type="ECO:0000256" key="10">
    <source>
        <dbReference type="ARBA" id="ARBA00022840"/>
    </source>
</evidence>
<evidence type="ECO:0000256" key="9">
    <source>
        <dbReference type="ARBA" id="ARBA00022801"/>
    </source>
</evidence>
<dbReference type="InterPro" id="IPR007330">
    <property type="entry name" value="MIT_dom"/>
</dbReference>
<evidence type="ECO:0000256" key="8">
    <source>
        <dbReference type="ARBA" id="ARBA00022753"/>
    </source>
</evidence>
<dbReference type="FunFam" id="1.20.58.80:FF:000004">
    <property type="entry name" value="Vacuolar protein sorting-associated protein 4"/>
    <property type="match status" value="1"/>
</dbReference>
<accession>A0A4V3XD10</accession>
<dbReference type="Pfam" id="PF00004">
    <property type="entry name" value="AAA"/>
    <property type="match status" value="1"/>
</dbReference>
<comment type="similarity">
    <text evidence="2">Belongs to the AB hydrolase superfamily. MetX family.</text>
</comment>
<dbReference type="InterPro" id="IPR015415">
    <property type="entry name" value="Spast_Vps4_C"/>
</dbReference>
<dbReference type="CDD" id="cd02678">
    <property type="entry name" value="MIT_VPS4"/>
    <property type="match status" value="1"/>
</dbReference>
<dbReference type="OrthoDB" id="191364at2759"/>
<dbReference type="Pfam" id="PF04212">
    <property type="entry name" value="MIT"/>
    <property type="match status" value="1"/>
</dbReference>
<dbReference type="Proteomes" id="UP000308199">
    <property type="component" value="Unassembled WGS sequence"/>
</dbReference>
<evidence type="ECO:0000256" key="6">
    <source>
        <dbReference type="ARBA" id="ARBA00022679"/>
    </source>
</evidence>
<dbReference type="InterPro" id="IPR045253">
    <property type="entry name" value="VPS4_MIT"/>
</dbReference>
<dbReference type="GO" id="GO:0009086">
    <property type="term" value="P:methionine biosynthetic process"/>
    <property type="evidence" value="ECO:0007669"/>
    <property type="project" value="TreeGrafter"/>
</dbReference>
<evidence type="ECO:0000259" key="14">
    <source>
        <dbReference type="SMART" id="SM00382"/>
    </source>
</evidence>
<dbReference type="FunFam" id="1.10.8.60:FF:000015">
    <property type="entry name" value="vacuolar protein sorting-associated protein 4A"/>
    <property type="match status" value="1"/>
</dbReference>
<dbReference type="PANTHER" id="PTHR32268">
    <property type="entry name" value="HOMOSERINE O-ACETYLTRANSFERASE"/>
    <property type="match status" value="1"/>
</dbReference>
<comment type="subcellular location">
    <subcellularLocation>
        <location evidence="1">Endosome membrane</location>
        <topology evidence="1">Peripheral membrane protein</topology>
    </subcellularLocation>
</comment>
<dbReference type="SMART" id="SM00745">
    <property type="entry name" value="MIT"/>
    <property type="match status" value="1"/>
</dbReference>
<organism evidence="16 17">
    <name type="scientific">Phellinidium pouzarii</name>
    <dbReference type="NCBI Taxonomy" id="167371"/>
    <lineage>
        <taxon>Eukaryota</taxon>
        <taxon>Fungi</taxon>
        <taxon>Dikarya</taxon>
        <taxon>Basidiomycota</taxon>
        <taxon>Agaricomycotina</taxon>
        <taxon>Agaricomycetes</taxon>
        <taxon>Hymenochaetales</taxon>
        <taxon>Hymenochaetaceae</taxon>
        <taxon>Phellinidium</taxon>
    </lineage>
</organism>
<feature type="compositionally biased region" description="Basic and acidic residues" evidence="13">
    <location>
        <begin position="686"/>
        <end position="701"/>
    </location>
</feature>
<dbReference type="GO" id="GO:0010008">
    <property type="term" value="C:endosome membrane"/>
    <property type="evidence" value="ECO:0007669"/>
    <property type="project" value="UniProtKB-SubCell"/>
</dbReference>
<dbReference type="SMART" id="SM00382">
    <property type="entry name" value="AAA"/>
    <property type="match status" value="1"/>
</dbReference>
<evidence type="ECO:0000313" key="16">
    <source>
        <dbReference type="EMBL" id="THH07933.1"/>
    </source>
</evidence>
<evidence type="ECO:0000256" key="4">
    <source>
        <dbReference type="ARBA" id="ARBA00012674"/>
    </source>
</evidence>
<dbReference type="Pfam" id="PF00561">
    <property type="entry name" value="Abhydrolase_1"/>
    <property type="match status" value="1"/>
</dbReference>
<dbReference type="Gene3D" id="3.40.50.300">
    <property type="entry name" value="P-loop containing nucleotide triphosphate hydrolases"/>
    <property type="match status" value="1"/>
</dbReference>
<dbReference type="InterPro" id="IPR003959">
    <property type="entry name" value="ATPase_AAA_core"/>
</dbReference>
<keyword evidence="6" id="KW-0808">Transferase</keyword>
<evidence type="ECO:0000256" key="7">
    <source>
        <dbReference type="ARBA" id="ARBA00022741"/>
    </source>
</evidence>
<keyword evidence="7" id="KW-0547">Nucleotide-binding</keyword>
<dbReference type="Gene3D" id="3.40.50.1820">
    <property type="entry name" value="alpha/beta hydrolase"/>
    <property type="match status" value="1"/>
</dbReference>
<dbReference type="GO" id="GO:0005524">
    <property type="term" value="F:ATP binding"/>
    <property type="evidence" value="ECO:0007669"/>
    <property type="project" value="UniProtKB-KW"/>
</dbReference>
<gene>
    <name evidence="16" type="ORF">EW145_g3046</name>
</gene>
<dbReference type="Gene3D" id="1.20.58.80">
    <property type="entry name" value="Phosphotransferase system, lactose/cellobiose-type IIA subunit"/>
    <property type="match status" value="1"/>
</dbReference>
<comment type="catalytic activity">
    <reaction evidence="12">
        <text>ATP + H2O = ADP + phosphate + H(+)</text>
        <dbReference type="Rhea" id="RHEA:13065"/>
        <dbReference type="ChEBI" id="CHEBI:15377"/>
        <dbReference type="ChEBI" id="CHEBI:15378"/>
        <dbReference type="ChEBI" id="CHEBI:30616"/>
        <dbReference type="ChEBI" id="CHEBI:43474"/>
        <dbReference type="ChEBI" id="CHEBI:456216"/>
        <dbReference type="EC" id="3.6.4.6"/>
    </reaction>
</comment>
<dbReference type="GO" id="GO:0016887">
    <property type="term" value="F:ATP hydrolysis activity"/>
    <property type="evidence" value="ECO:0007669"/>
    <property type="project" value="InterPro"/>
</dbReference>
<evidence type="ECO:0000256" key="12">
    <source>
        <dbReference type="ARBA" id="ARBA00048883"/>
    </source>
</evidence>
<proteinExistence type="inferred from homology"/>
<comment type="caution">
    <text evidence="16">The sequence shown here is derived from an EMBL/GenBank/DDBJ whole genome shotgun (WGS) entry which is preliminary data.</text>
</comment>
<evidence type="ECO:0000256" key="11">
    <source>
        <dbReference type="ARBA" id="ARBA00022927"/>
    </source>
</evidence>
<dbReference type="PANTHER" id="PTHR32268:SF11">
    <property type="entry name" value="HOMOSERINE O-ACETYLTRANSFERASE"/>
    <property type="match status" value="1"/>
</dbReference>
<dbReference type="InterPro" id="IPR003960">
    <property type="entry name" value="ATPase_AAA_CS"/>
</dbReference>
<dbReference type="HAMAP" id="MF_00296">
    <property type="entry name" value="MetX_acyltransf"/>
    <property type="match status" value="1"/>
</dbReference>
<comment type="similarity">
    <text evidence="3">Belongs to the AAA ATPase family.</text>
</comment>
<keyword evidence="17" id="KW-1185">Reference proteome</keyword>
<keyword evidence="8" id="KW-0967">Endosome</keyword>
<dbReference type="SUPFAM" id="SSF52540">
    <property type="entry name" value="P-loop containing nucleoside triphosphate hydrolases"/>
    <property type="match status" value="1"/>
</dbReference>
<feature type="domain" description="MIT" evidence="15">
    <location>
        <begin position="2"/>
        <end position="80"/>
    </location>
</feature>
<protein>
    <recommendedName>
        <fullName evidence="4">vesicle-fusing ATPase</fullName>
        <ecNumber evidence="4">3.6.4.6</ecNumber>
    </recommendedName>
</protein>
<feature type="compositionally biased region" description="Polar residues" evidence="13">
    <location>
        <begin position="702"/>
        <end position="722"/>
    </location>
</feature>
<dbReference type="FunFam" id="3.40.50.300:FF:002588">
    <property type="entry name" value="ATPase, AAA family"/>
    <property type="match status" value="1"/>
</dbReference>
<dbReference type="GO" id="GO:0015031">
    <property type="term" value="P:protein transport"/>
    <property type="evidence" value="ECO:0007669"/>
    <property type="project" value="UniProtKB-KW"/>
</dbReference>
<feature type="region of interest" description="Disordered" evidence="13">
    <location>
        <begin position="83"/>
        <end position="112"/>
    </location>
</feature>
<dbReference type="Gene3D" id="1.10.8.60">
    <property type="match status" value="1"/>
</dbReference>
<dbReference type="EMBL" id="SGPK01000120">
    <property type="protein sequence ID" value="THH07933.1"/>
    <property type="molecule type" value="Genomic_DNA"/>
</dbReference>
<sequence>MAPNNLDRAIEIVQRAIDEDTNQNFSEASKHYKNSIDYFLLALKYEKNEKLRALIRSKVTEYLDRAEKLKEFLDSTEEKKARRVIGANGSTTGATGGLSKKKGEDDDDQDPELKKLRAGLSGAIITDKPNVKWDDVAGLEGAKDSLKEAVILPIKFPHLFTGKRTPWRGILLYGPPGTGKSYLAKAVATEANSKDTLVKQLFQMARENKPAIIFIDEVDSLCGTRGDGESEASRRIKTEFLVQMNGVGHDDTGVLVLGATNIPWQLDNAIKRRFEKRIYIPLPGPEARKRMFELNVGTTPCELTNKDYRYLADHTDGYSGSDIAVVVRDALMQPVRKVLSSTHFRPVPSPTEPEKMMWTPCSPGHPEAVEKAWTELGSDELLEPPLKLNDFIKAVDSVRPTVSEDDIKRHVEWTNDSVLLDTVDDSMSSAHAALIEQQIYTVPSFTLESGAILRDVPVAYKTWGKLNDSRDNVMLICHAFTGSSDVEDWWGPLMGTGKAFDPKRYFIFCANVMGSPYGSASPVTMNPDTKAPYGPEFPATTVRDDVLIHKLVLDHLGVSSVAVAIGGSMGGMAVLEWPLCTPPGFIRHIIPIATSARHSAWCISWGEAQRQSIYSDPAYEDGYYVPGKEPRAGLAAARMAALLTYRSRDSFEARFGRKPQKLIDPNIITPPRSPGHPGEHAFAAHNDGHRNAKPRPLRDSPDSQPATPASESTISLSASPSKPTVFSAQSYLRYQGDKFTSRFDANCYIHITRKMDTHDIARGRLDVQSPAYESLVFAAILASLPPRALVIGIQTDGLFMVSEQREIAEYIPDAELVIINSPDGHDGFLLEFEQINSHIMRFLRREYRTYYEVEVEETSTEGFEIKKTSVFGEAEADITRW</sequence>
<name>A0A4V3XD10_9AGAM</name>
<evidence type="ECO:0000256" key="3">
    <source>
        <dbReference type="ARBA" id="ARBA00006914"/>
    </source>
</evidence>
<dbReference type="InterPro" id="IPR041569">
    <property type="entry name" value="AAA_lid_3"/>
</dbReference>
<keyword evidence="11" id="KW-0653">Protein transport</keyword>
<keyword evidence="9" id="KW-0378">Hydrolase</keyword>
<dbReference type="SUPFAM" id="SSF53474">
    <property type="entry name" value="alpha/beta-Hydrolases"/>
    <property type="match status" value="1"/>
</dbReference>
<keyword evidence="10" id="KW-0067">ATP-binding</keyword>
<feature type="region of interest" description="Disordered" evidence="13">
    <location>
        <begin position="662"/>
        <end position="722"/>
    </location>
</feature>
<dbReference type="NCBIfam" id="TIGR01392">
    <property type="entry name" value="homoserO_Ac_trn"/>
    <property type="match status" value="1"/>
</dbReference>
<dbReference type="InterPro" id="IPR000073">
    <property type="entry name" value="AB_hydrolase_1"/>
</dbReference>
<dbReference type="AlphaFoldDB" id="A0A4V3XD10"/>
<reference evidence="16 17" key="1">
    <citation type="submission" date="2019-02" db="EMBL/GenBank/DDBJ databases">
        <title>Genome sequencing of the rare red list fungi Phellinidium pouzarii.</title>
        <authorList>
            <person name="Buettner E."/>
            <person name="Kellner H."/>
        </authorList>
    </citation>
    <scope>NUCLEOTIDE SEQUENCE [LARGE SCALE GENOMIC DNA]</scope>
    <source>
        <strain evidence="16 17">DSM 108285</strain>
    </source>
</reference>
<evidence type="ECO:0000256" key="5">
    <source>
        <dbReference type="ARBA" id="ARBA00022448"/>
    </source>
</evidence>
<evidence type="ECO:0000256" key="2">
    <source>
        <dbReference type="ARBA" id="ARBA00006886"/>
    </source>
</evidence>
<dbReference type="InterPro" id="IPR036181">
    <property type="entry name" value="MIT_dom_sf"/>
</dbReference>
<dbReference type="GO" id="GO:0009092">
    <property type="term" value="P:homoserine metabolic process"/>
    <property type="evidence" value="ECO:0007669"/>
    <property type="project" value="TreeGrafter"/>
</dbReference>
<dbReference type="EC" id="3.6.4.6" evidence="4"/>
<keyword evidence="5" id="KW-0813">Transport</keyword>